<proteinExistence type="predicted"/>
<dbReference type="PIRSF" id="PIRSF000097">
    <property type="entry name" value="AKR"/>
    <property type="match status" value="1"/>
</dbReference>
<feature type="site" description="Lowers pKa of active site Tyr" evidence="8">
    <location>
        <position position="93"/>
    </location>
</feature>
<comment type="catalytic activity">
    <reaction evidence="4">
        <text>xylitol + NADP(+) = D-xylose + NADPH + H(+)</text>
        <dbReference type="Rhea" id="RHEA:27445"/>
        <dbReference type="ChEBI" id="CHEBI:15378"/>
        <dbReference type="ChEBI" id="CHEBI:17151"/>
        <dbReference type="ChEBI" id="CHEBI:53455"/>
        <dbReference type="ChEBI" id="CHEBI:57783"/>
        <dbReference type="ChEBI" id="CHEBI:58349"/>
        <dbReference type="EC" id="1.1.1.307"/>
    </reaction>
</comment>
<comment type="function">
    <text evidence="3">Catalyzes the initial reaction in the xylose utilization pathway by reducing D-xylose into xylitol. Xylose is a major component of hemicelluloses such as xylan. Most fungi utilize D-xylose via three enzymatic reactions, xylose reductase (XR), xylitol dehydrogenase (XDH), and xylulokinase, to form xylulose 5-phosphate, which enters pentose phosphate pathway.</text>
</comment>
<name>W9XSX0_9EURO</name>
<dbReference type="Proteomes" id="UP000019484">
    <property type="component" value="Unassembled WGS sequence"/>
</dbReference>
<dbReference type="RefSeq" id="XP_007727614.1">
    <property type="nucleotide sequence ID" value="XM_007729424.1"/>
</dbReference>
<feature type="binding site" evidence="7">
    <location>
        <position position="123"/>
    </location>
    <ligand>
        <name>substrate</name>
    </ligand>
</feature>
<evidence type="ECO:0000256" key="7">
    <source>
        <dbReference type="PIRSR" id="PIRSR000097-2"/>
    </source>
</evidence>
<dbReference type="PANTHER" id="PTHR11732">
    <property type="entry name" value="ALDO/KETO REDUCTASE"/>
    <property type="match status" value="1"/>
</dbReference>
<dbReference type="CDD" id="cd19120">
    <property type="entry name" value="AKR_AKR3C2-3"/>
    <property type="match status" value="1"/>
</dbReference>
<dbReference type="InterPro" id="IPR036812">
    <property type="entry name" value="NAD(P)_OxRdtase_dom_sf"/>
</dbReference>
<dbReference type="EC" id="1.1.1.307" evidence="1"/>
<evidence type="ECO:0000256" key="3">
    <source>
        <dbReference type="ARBA" id="ARBA00025065"/>
    </source>
</evidence>
<evidence type="ECO:0000313" key="10">
    <source>
        <dbReference type="EMBL" id="EXJ80420.1"/>
    </source>
</evidence>
<dbReference type="HOGENOM" id="CLU_023205_0_3_1"/>
<reference evidence="10 11" key="1">
    <citation type="submission" date="2013-03" db="EMBL/GenBank/DDBJ databases">
        <title>The Genome Sequence of Capronia coronata CBS 617.96.</title>
        <authorList>
            <consortium name="The Broad Institute Genomics Platform"/>
            <person name="Cuomo C."/>
            <person name="de Hoog S."/>
            <person name="Gorbushina A."/>
            <person name="Walker B."/>
            <person name="Young S.K."/>
            <person name="Zeng Q."/>
            <person name="Gargeya S."/>
            <person name="Fitzgerald M."/>
            <person name="Haas B."/>
            <person name="Abouelleil A."/>
            <person name="Allen A.W."/>
            <person name="Alvarado L."/>
            <person name="Arachchi H.M."/>
            <person name="Berlin A.M."/>
            <person name="Chapman S.B."/>
            <person name="Gainer-Dewar J."/>
            <person name="Goldberg J."/>
            <person name="Griggs A."/>
            <person name="Gujja S."/>
            <person name="Hansen M."/>
            <person name="Howarth C."/>
            <person name="Imamovic A."/>
            <person name="Ireland A."/>
            <person name="Larimer J."/>
            <person name="McCowan C."/>
            <person name="Murphy C."/>
            <person name="Pearson M."/>
            <person name="Poon T.W."/>
            <person name="Priest M."/>
            <person name="Roberts A."/>
            <person name="Saif S."/>
            <person name="Shea T."/>
            <person name="Sisk P."/>
            <person name="Sykes S."/>
            <person name="Wortman J."/>
            <person name="Nusbaum C."/>
            <person name="Birren B."/>
        </authorList>
    </citation>
    <scope>NUCLEOTIDE SEQUENCE [LARGE SCALE GENOMIC DNA]</scope>
    <source>
        <strain evidence="10 11">CBS 617.96</strain>
    </source>
</reference>
<dbReference type="InterPro" id="IPR020471">
    <property type="entry name" value="AKR"/>
</dbReference>
<organism evidence="10 11">
    <name type="scientific">Capronia coronata CBS 617.96</name>
    <dbReference type="NCBI Taxonomy" id="1182541"/>
    <lineage>
        <taxon>Eukaryota</taxon>
        <taxon>Fungi</taxon>
        <taxon>Dikarya</taxon>
        <taxon>Ascomycota</taxon>
        <taxon>Pezizomycotina</taxon>
        <taxon>Eurotiomycetes</taxon>
        <taxon>Chaetothyriomycetidae</taxon>
        <taxon>Chaetothyriales</taxon>
        <taxon>Herpotrichiellaceae</taxon>
        <taxon>Capronia</taxon>
    </lineage>
</organism>
<evidence type="ECO:0000256" key="4">
    <source>
        <dbReference type="ARBA" id="ARBA00047534"/>
    </source>
</evidence>
<dbReference type="AlphaFoldDB" id="W9XSX0"/>
<dbReference type="GO" id="GO:0016616">
    <property type="term" value="F:oxidoreductase activity, acting on the CH-OH group of donors, NAD or NADP as acceptor"/>
    <property type="evidence" value="ECO:0007669"/>
    <property type="project" value="UniProtKB-ARBA"/>
</dbReference>
<evidence type="ECO:0000256" key="5">
    <source>
        <dbReference type="ARBA" id="ARBA00049485"/>
    </source>
</evidence>
<evidence type="ECO:0000259" key="9">
    <source>
        <dbReference type="Pfam" id="PF00248"/>
    </source>
</evidence>
<dbReference type="STRING" id="1182541.W9XSX0"/>
<dbReference type="OrthoDB" id="416253at2759"/>
<dbReference type="EMBL" id="AMWN01000008">
    <property type="protein sequence ID" value="EXJ80420.1"/>
    <property type="molecule type" value="Genomic_DNA"/>
</dbReference>
<dbReference type="Gene3D" id="3.20.20.100">
    <property type="entry name" value="NADP-dependent oxidoreductase domain"/>
    <property type="match status" value="1"/>
</dbReference>
<feature type="active site" description="Proton donor" evidence="6">
    <location>
        <position position="64"/>
    </location>
</feature>
<accession>W9XSX0</accession>
<dbReference type="eggNOG" id="KOG1577">
    <property type="taxonomic scope" value="Eukaryota"/>
</dbReference>
<dbReference type="PRINTS" id="PR00069">
    <property type="entry name" value="ALDKETRDTASE"/>
</dbReference>
<feature type="domain" description="NADP-dependent oxidoreductase" evidence="9">
    <location>
        <begin position="40"/>
        <end position="281"/>
    </location>
</feature>
<dbReference type="InterPro" id="IPR044494">
    <property type="entry name" value="AKR3C2/3"/>
</dbReference>
<evidence type="ECO:0000256" key="6">
    <source>
        <dbReference type="PIRSR" id="PIRSR000097-1"/>
    </source>
</evidence>
<dbReference type="GeneID" id="19163413"/>
<evidence type="ECO:0000256" key="8">
    <source>
        <dbReference type="PIRSR" id="PIRSR000097-3"/>
    </source>
</evidence>
<protein>
    <recommendedName>
        <fullName evidence="1">D-xylose reductase [NAD(P)H]</fullName>
        <ecNumber evidence="1">1.1.1.307</ecNumber>
    </recommendedName>
</protein>
<gene>
    <name evidence="10" type="ORF">A1O1_08565</name>
</gene>
<sequence>MSTLTLNDGASIPLLAYGTGTTLLKNKRSRATGGDPMALDRTVIEHIKTAIRLGYRHLDTAEMYQTEPETRVAINESIAEGIVKREDLFVTTKISSNFTQVQNAIDASLKNLGLAYVDLYLLHSPYWTDSDADLQRAWKDMEAVKESGKARSIGVSNYSQTHLSATLATARIPPSINQIEFHPYMRQGDVVPVAFSHSHSNIATSAYGALAPVTRNIPGPLDQTLESLAKKYGVSTGLICLRWCIDQDIVVITTSEKETRMKEYLTVFDFKLTDGEVQEISDRGTESVGGKELVPRVIRYYRSLKEKDAGGKAQ</sequence>
<dbReference type="PROSITE" id="PS00062">
    <property type="entry name" value="ALDOKETO_REDUCTASE_2"/>
    <property type="match status" value="1"/>
</dbReference>
<comment type="catalytic activity">
    <reaction evidence="5">
        <text>xylitol + NAD(+) = D-xylose + NADH + H(+)</text>
        <dbReference type="Rhea" id="RHEA:27441"/>
        <dbReference type="ChEBI" id="CHEBI:15378"/>
        <dbReference type="ChEBI" id="CHEBI:17151"/>
        <dbReference type="ChEBI" id="CHEBI:53455"/>
        <dbReference type="ChEBI" id="CHEBI:57540"/>
        <dbReference type="ChEBI" id="CHEBI:57945"/>
        <dbReference type="EC" id="1.1.1.307"/>
    </reaction>
</comment>
<comment type="caution">
    <text evidence="10">The sequence shown here is derived from an EMBL/GenBank/DDBJ whole genome shotgun (WGS) entry which is preliminary data.</text>
</comment>
<dbReference type="InterPro" id="IPR023210">
    <property type="entry name" value="NADP_OxRdtase_dom"/>
</dbReference>
<dbReference type="InterPro" id="IPR018170">
    <property type="entry name" value="Aldo/ket_reductase_CS"/>
</dbReference>
<evidence type="ECO:0000256" key="2">
    <source>
        <dbReference type="ARBA" id="ARBA00023002"/>
    </source>
</evidence>
<evidence type="ECO:0000256" key="1">
    <source>
        <dbReference type="ARBA" id="ARBA00012845"/>
    </source>
</evidence>
<dbReference type="GO" id="GO:0016652">
    <property type="term" value="F:oxidoreductase activity, acting on NAD(P)H as acceptor"/>
    <property type="evidence" value="ECO:0007669"/>
    <property type="project" value="InterPro"/>
</dbReference>
<evidence type="ECO:0000313" key="11">
    <source>
        <dbReference type="Proteomes" id="UP000019484"/>
    </source>
</evidence>
<dbReference type="FunFam" id="3.20.20.100:FF:000002">
    <property type="entry name" value="2,5-diketo-D-gluconic acid reductase A"/>
    <property type="match status" value="1"/>
</dbReference>
<dbReference type="SUPFAM" id="SSF51430">
    <property type="entry name" value="NAD(P)-linked oxidoreductase"/>
    <property type="match status" value="1"/>
</dbReference>
<dbReference type="Pfam" id="PF00248">
    <property type="entry name" value="Aldo_ket_red"/>
    <property type="match status" value="1"/>
</dbReference>
<keyword evidence="11" id="KW-1185">Reference proteome</keyword>
<keyword evidence="2" id="KW-0560">Oxidoreductase</keyword>